<evidence type="ECO:0000256" key="13">
    <source>
        <dbReference type="SAM" id="MobiDB-lite"/>
    </source>
</evidence>
<accession>A0A553PJ28</accession>
<dbReference type="SUPFAM" id="SSF52833">
    <property type="entry name" value="Thioredoxin-like"/>
    <property type="match status" value="4"/>
</dbReference>
<dbReference type="AlphaFoldDB" id="A0A553PJ28"/>
<evidence type="ECO:0000313" key="15">
    <source>
        <dbReference type="EMBL" id="TRY77669.1"/>
    </source>
</evidence>
<feature type="domain" description="Thioredoxin" evidence="14">
    <location>
        <begin position="1078"/>
        <end position="1207"/>
    </location>
</feature>
<dbReference type="GO" id="GO:0003756">
    <property type="term" value="F:protein disulfide isomerase activity"/>
    <property type="evidence" value="ECO:0007669"/>
    <property type="project" value="UniProtKB-EC"/>
</dbReference>
<feature type="compositionally biased region" description="Basic and acidic residues" evidence="13">
    <location>
        <begin position="146"/>
        <end position="193"/>
    </location>
</feature>
<feature type="compositionally biased region" description="Polar residues" evidence="13">
    <location>
        <begin position="495"/>
        <end position="507"/>
    </location>
</feature>
<dbReference type="PANTHER" id="PTHR18929">
    <property type="entry name" value="PROTEIN DISULFIDE ISOMERASE"/>
    <property type="match status" value="1"/>
</dbReference>
<proteinExistence type="inferred from homology"/>
<feature type="region of interest" description="Disordered" evidence="13">
    <location>
        <begin position="135"/>
        <end position="204"/>
    </location>
</feature>
<dbReference type="InterPro" id="IPR026947">
    <property type="entry name" value="UBN_middle_dom"/>
</dbReference>
<dbReference type="CDD" id="cd02995">
    <property type="entry name" value="PDI_a_PDI_a'_C"/>
    <property type="match status" value="1"/>
</dbReference>
<comment type="similarity">
    <text evidence="3">Belongs to the protein disulfide isomerase family.</text>
</comment>
<dbReference type="Pfam" id="PF08729">
    <property type="entry name" value="HUN"/>
    <property type="match status" value="1"/>
</dbReference>
<comment type="similarity">
    <text evidence="4">Belongs to the ubinuclein family.</text>
</comment>
<dbReference type="STRING" id="623744.A0A553PJ28"/>
<evidence type="ECO:0000256" key="10">
    <source>
        <dbReference type="ARBA" id="ARBA00023157"/>
    </source>
</evidence>
<dbReference type="Proteomes" id="UP000316079">
    <property type="component" value="Unassembled WGS sequence"/>
</dbReference>
<evidence type="ECO:0000313" key="16">
    <source>
        <dbReference type="Proteomes" id="UP000316079"/>
    </source>
</evidence>
<dbReference type="EMBL" id="SRMA01026678">
    <property type="protein sequence ID" value="TRY77669.1"/>
    <property type="molecule type" value="Genomic_DNA"/>
</dbReference>
<evidence type="ECO:0000256" key="4">
    <source>
        <dbReference type="ARBA" id="ARBA00009911"/>
    </source>
</evidence>
<dbReference type="Pfam" id="PF14075">
    <property type="entry name" value="UBN_AB"/>
    <property type="match status" value="1"/>
</dbReference>
<keyword evidence="8" id="KW-0677">Repeat</keyword>
<name>A0A553PJ28_9TELE</name>
<dbReference type="Gene3D" id="3.40.30.10">
    <property type="entry name" value="Glutaredoxin"/>
    <property type="match status" value="4"/>
</dbReference>
<dbReference type="OrthoDB" id="72053at2759"/>
<dbReference type="GO" id="GO:0034976">
    <property type="term" value="P:response to endoplasmic reticulum stress"/>
    <property type="evidence" value="ECO:0007669"/>
    <property type="project" value="TreeGrafter"/>
</dbReference>
<evidence type="ECO:0000259" key="14">
    <source>
        <dbReference type="PROSITE" id="PS51352"/>
    </source>
</evidence>
<dbReference type="Pfam" id="PF13848">
    <property type="entry name" value="Thioredoxin_6"/>
    <property type="match status" value="1"/>
</dbReference>
<dbReference type="CDD" id="cd02982">
    <property type="entry name" value="PDI_b'_family"/>
    <property type="match status" value="1"/>
</dbReference>
<dbReference type="InterPro" id="IPR013766">
    <property type="entry name" value="Thioredoxin_domain"/>
</dbReference>
<comment type="caution">
    <text evidence="15">The sequence shown here is derived from an EMBL/GenBank/DDBJ whole genome shotgun (WGS) entry which is preliminary data.</text>
</comment>
<gene>
    <name evidence="15" type="ORF">DNTS_017952</name>
</gene>
<comment type="catalytic activity">
    <reaction evidence="1">
        <text>Catalyzes the rearrangement of -S-S- bonds in proteins.</text>
        <dbReference type="EC" id="5.3.4.1"/>
    </reaction>
</comment>
<evidence type="ECO:0000256" key="1">
    <source>
        <dbReference type="ARBA" id="ARBA00001182"/>
    </source>
</evidence>
<feature type="region of interest" description="Disordered" evidence="13">
    <location>
        <begin position="450"/>
        <end position="544"/>
    </location>
</feature>
<dbReference type="EC" id="5.3.4.1" evidence="5"/>
<keyword evidence="10" id="KW-1015">Disulfide bond</keyword>
<keyword evidence="11" id="KW-0413">Isomerase</keyword>
<keyword evidence="9" id="KW-0256">Endoplasmic reticulum</keyword>
<evidence type="ECO:0000256" key="5">
    <source>
        <dbReference type="ARBA" id="ARBA00012723"/>
    </source>
</evidence>
<evidence type="ECO:0000256" key="2">
    <source>
        <dbReference type="ARBA" id="ARBA00004319"/>
    </source>
</evidence>
<keyword evidence="12" id="KW-0676">Redox-active center</keyword>
<feature type="compositionally biased region" description="Basic residues" evidence="13">
    <location>
        <begin position="194"/>
        <end position="204"/>
    </location>
</feature>
<feature type="compositionally biased region" description="Low complexity" evidence="13">
    <location>
        <begin position="522"/>
        <end position="541"/>
    </location>
</feature>
<dbReference type="FunFam" id="3.40.30.10:FF:000042">
    <property type="entry name" value="protein disulfide-isomerase A2"/>
    <property type="match status" value="1"/>
</dbReference>
<dbReference type="CDD" id="cd02981">
    <property type="entry name" value="PDI_b_family"/>
    <property type="match status" value="1"/>
</dbReference>
<evidence type="ECO:0000256" key="9">
    <source>
        <dbReference type="ARBA" id="ARBA00022824"/>
    </source>
</evidence>
<evidence type="ECO:0000256" key="8">
    <source>
        <dbReference type="ARBA" id="ARBA00022737"/>
    </source>
</evidence>
<dbReference type="InterPro" id="IPR014840">
    <property type="entry name" value="HRD"/>
</dbReference>
<evidence type="ECO:0000256" key="12">
    <source>
        <dbReference type="ARBA" id="ARBA00023284"/>
    </source>
</evidence>
<comment type="subcellular location">
    <subcellularLocation>
        <location evidence="2">Endoplasmic reticulum lumen</location>
    </subcellularLocation>
</comment>
<dbReference type="FunFam" id="3.40.30.10:FF:000167">
    <property type="entry name" value="Protein disulfide isomerase like, testis expressed"/>
    <property type="match status" value="1"/>
</dbReference>
<keyword evidence="16" id="KW-1185">Reference proteome</keyword>
<dbReference type="GO" id="GO:0006457">
    <property type="term" value="P:protein folding"/>
    <property type="evidence" value="ECO:0007669"/>
    <property type="project" value="TreeGrafter"/>
</dbReference>
<sequence>MAAPRRVYLTALSSNAHFPFPSLPIAPDQSSKQCLSVHPRTDKSEAGARLQLNIFESNGKHCPEFNYQDLLSAEGGDGKRKNDRIDDLVDMGFGYDESDPFIDNSEAYDELVPASLTTRYGGFYINSGPLQFRQVSDGEEEDDHDFENSDLKEKKQTLKPEKDKKIRKINRDGVLAEKEDQDSKISCKTDKPSAKKKKKKKKKIRKPLSIDKMLRKFQKEKLEQLKMFNAQEGKLNSSNTTDSETTMKVEAQELPTSADSLLSLLGSASADELLQAAKVAEQDFNLDELLEEPQNACSSGLEETIEPVVEKPLPNGHPSTLEKHVQEITQEMLLQLEDAVARSMPEQITLFQNHCQAHAEARAAKLGAEKERAVEGSEEEEEERSGKRVSGPRKRFKWNEEIRKLLFGIVDLKMTIYDSEAAPSSGLEEYLKEFLEADVKSLWPKGWMQSRARKKTKKLKKAPEDDNDNPEAPPALKRKRLNLPANTHPEAVAPLSSTAKTPFSQNLGDGVGCSAQRSSEPVQGSWNSSVVGSSSQQPPSQAKTSLKLRLVSPPLGAMKNCSSGLKGVARMLTSSTTGHTLIPITAAAGEVFNGTPALPTPSLSLQSSSYPTSVQTGVLPSFTPLHALPYPGLSPDDKLPRQNQSCTGAAFPDPAYGHSALCLSTLHLLSVPVSSATPLHSFTPWMEARCTKMVLMLGENSTEMMPESLSAPEGRMKLCVACCLGLFLVLCELLVDSDSMSIVEDGDVLVLTKDNFEQVLTRHSQLLVHFWSFNPNLIPAADAPLSGQSLGSILEFREAAGALKEGRSDVRLGKVDLRKEKELAESLNVTTVPSMRLYLSGDKSNPIHCPVLKSSASIMTWLKRRQGLSAEVISDLSQLEAFTAEDELVVLGLFKDLSEGPVKVFYEAAADVADLQFGVTAQPEIFHKFDTDSDVVLLIRKSEVEQRYEVHHGTEKESLINFIRLFEMDLVTEYNGETASKILNSDVLSHFILFINKTEAFEEIYNAFKSTAKTLRGKILFVLVDVSEMRNGRIMEYFRVRSEQTPQALMVNLADNFQYQFPSDKFDAQTLSEFCDQYLVGKAKPKLQSEPIAENWDEQRVKELVGMNFERVVFNHNITVVVLFYAPWSRECQALFPLWEELADYFSENKDVVIAKIDATANNIDIHLGEKYPSVKLFPAVYSERVVGYSGRKKLKSMVTFVKKEIEKAKSTKAKEELLRMKYLHQQRAAEKEEL</sequence>
<dbReference type="Pfam" id="PF00085">
    <property type="entry name" value="Thioredoxin"/>
    <property type="match status" value="1"/>
</dbReference>
<dbReference type="PANTHER" id="PTHR18929:SF58">
    <property type="entry name" value="PROTEIN DISULFIDE-ISOMERASE-LIKE PROTEIN OF THE TESTIS"/>
    <property type="match status" value="1"/>
</dbReference>
<evidence type="ECO:0000256" key="7">
    <source>
        <dbReference type="ARBA" id="ARBA00022729"/>
    </source>
</evidence>
<feature type="region of interest" description="Disordered" evidence="13">
    <location>
        <begin position="370"/>
        <end position="393"/>
    </location>
</feature>
<protein>
    <recommendedName>
        <fullName evidence="5">protein disulfide-isomerase</fullName>
        <ecNumber evidence="5">5.3.4.1</ecNumber>
    </recommendedName>
</protein>
<keyword evidence="7" id="KW-0732">Signal</keyword>
<feature type="compositionally biased region" description="Basic residues" evidence="13">
    <location>
        <begin position="451"/>
        <end position="460"/>
    </location>
</feature>
<dbReference type="CDD" id="cd02961">
    <property type="entry name" value="PDI_a_family"/>
    <property type="match status" value="1"/>
</dbReference>
<evidence type="ECO:0000256" key="6">
    <source>
        <dbReference type="ARBA" id="ARBA00022553"/>
    </source>
</evidence>
<dbReference type="GO" id="GO:0005788">
    <property type="term" value="C:endoplasmic reticulum lumen"/>
    <property type="evidence" value="ECO:0007669"/>
    <property type="project" value="UniProtKB-SubCell"/>
</dbReference>
<evidence type="ECO:0000256" key="3">
    <source>
        <dbReference type="ARBA" id="ARBA00006347"/>
    </source>
</evidence>
<reference evidence="15 16" key="1">
    <citation type="journal article" date="2019" name="Sci. Data">
        <title>Hybrid genome assembly and annotation of Danionella translucida.</title>
        <authorList>
            <person name="Kadobianskyi M."/>
            <person name="Schulze L."/>
            <person name="Schuelke M."/>
            <person name="Judkewitz B."/>
        </authorList>
    </citation>
    <scope>NUCLEOTIDE SEQUENCE [LARGE SCALE GENOMIC DNA]</scope>
    <source>
        <strain evidence="15 16">Bolton</strain>
    </source>
</reference>
<dbReference type="PROSITE" id="PS51352">
    <property type="entry name" value="THIOREDOXIN_2"/>
    <property type="match status" value="1"/>
</dbReference>
<organism evidence="15 16">
    <name type="scientific">Danionella cerebrum</name>
    <dbReference type="NCBI Taxonomy" id="2873325"/>
    <lineage>
        <taxon>Eukaryota</taxon>
        <taxon>Metazoa</taxon>
        <taxon>Chordata</taxon>
        <taxon>Craniata</taxon>
        <taxon>Vertebrata</taxon>
        <taxon>Euteleostomi</taxon>
        <taxon>Actinopterygii</taxon>
        <taxon>Neopterygii</taxon>
        <taxon>Teleostei</taxon>
        <taxon>Ostariophysi</taxon>
        <taxon>Cypriniformes</taxon>
        <taxon>Danionidae</taxon>
        <taxon>Danioninae</taxon>
        <taxon>Danionella</taxon>
    </lineage>
</organism>
<dbReference type="InterPro" id="IPR036249">
    <property type="entry name" value="Thioredoxin-like_sf"/>
</dbReference>
<evidence type="ECO:0000256" key="11">
    <source>
        <dbReference type="ARBA" id="ARBA00023235"/>
    </source>
</evidence>
<keyword evidence="6" id="KW-0597">Phosphoprotein</keyword>